<evidence type="ECO:0008006" key="7">
    <source>
        <dbReference type="Google" id="ProtNLM"/>
    </source>
</evidence>
<dbReference type="InterPro" id="IPR014710">
    <property type="entry name" value="RmlC-like_jellyroll"/>
</dbReference>
<dbReference type="Pfam" id="PF05995">
    <property type="entry name" value="CDO_I"/>
    <property type="match status" value="1"/>
</dbReference>
<evidence type="ECO:0000256" key="5">
    <source>
        <dbReference type="ARBA" id="ARBA00023004"/>
    </source>
</evidence>
<dbReference type="Gene3D" id="2.60.120.10">
    <property type="entry name" value="Jelly Rolls"/>
    <property type="match status" value="1"/>
</dbReference>
<dbReference type="GO" id="GO:0016702">
    <property type="term" value="F:oxidoreductase activity, acting on single donors with incorporation of molecular oxygen, incorporation of two atoms of oxygen"/>
    <property type="evidence" value="ECO:0007669"/>
    <property type="project" value="InterPro"/>
</dbReference>
<evidence type="ECO:0000313" key="6">
    <source>
        <dbReference type="EMBL" id="KKM24840.1"/>
    </source>
</evidence>
<organism evidence="6">
    <name type="scientific">marine sediment metagenome</name>
    <dbReference type="NCBI Taxonomy" id="412755"/>
    <lineage>
        <taxon>unclassified sequences</taxon>
        <taxon>metagenomes</taxon>
        <taxon>ecological metagenomes</taxon>
    </lineage>
</organism>
<accession>A0A0F9LB71</accession>
<reference evidence="6" key="1">
    <citation type="journal article" date="2015" name="Nature">
        <title>Complex archaea that bridge the gap between prokaryotes and eukaryotes.</title>
        <authorList>
            <person name="Spang A."/>
            <person name="Saw J.H."/>
            <person name="Jorgensen S.L."/>
            <person name="Zaremba-Niedzwiedzka K."/>
            <person name="Martijn J."/>
            <person name="Lind A.E."/>
            <person name="van Eijk R."/>
            <person name="Schleper C."/>
            <person name="Guy L."/>
            <person name="Ettema T.J."/>
        </authorList>
    </citation>
    <scope>NUCLEOTIDE SEQUENCE</scope>
</reference>
<dbReference type="SUPFAM" id="SSF51182">
    <property type="entry name" value="RmlC-like cupins"/>
    <property type="match status" value="1"/>
</dbReference>
<evidence type="ECO:0000256" key="1">
    <source>
        <dbReference type="ARBA" id="ARBA00006622"/>
    </source>
</evidence>
<name>A0A0F9LB71_9ZZZZ</name>
<keyword evidence="4" id="KW-0560">Oxidoreductase</keyword>
<keyword evidence="3" id="KW-0223">Dioxygenase</keyword>
<evidence type="ECO:0000256" key="4">
    <source>
        <dbReference type="ARBA" id="ARBA00023002"/>
    </source>
</evidence>
<comment type="caution">
    <text evidence="6">The sequence shown here is derived from an EMBL/GenBank/DDBJ whole genome shotgun (WGS) entry which is preliminary data.</text>
</comment>
<keyword evidence="5" id="KW-0408">Iron</keyword>
<keyword evidence="2" id="KW-0479">Metal-binding</keyword>
<dbReference type="PANTHER" id="PTHR12918">
    <property type="entry name" value="CYSTEINE DIOXYGENASE"/>
    <property type="match status" value="1"/>
</dbReference>
<gene>
    <name evidence="6" type="ORF">LCGC14_1601070</name>
</gene>
<evidence type="ECO:0000256" key="2">
    <source>
        <dbReference type="ARBA" id="ARBA00022723"/>
    </source>
</evidence>
<dbReference type="InterPro" id="IPR011051">
    <property type="entry name" value="RmlC_Cupin_sf"/>
</dbReference>
<dbReference type="CDD" id="cd10548">
    <property type="entry name" value="cupin_CDO"/>
    <property type="match status" value="1"/>
</dbReference>
<dbReference type="AlphaFoldDB" id="A0A0F9LB71"/>
<dbReference type="InterPro" id="IPR010300">
    <property type="entry name" value="CDO_1"/>
</dbReference>
<evidence type="ECO:0000256" key="3">
    <source>
        <dbReference type="ARBA" id="ARBA00022964"/>
    </source>
</evidence>
<sequence>MTPNLPSCIKKIALELNNLGNIDNNIVAEIVSDAKLSEKELSQYISFDHPNNESYGRKLILDSGEFQIFLMSWRAGDFTAIHNHGYTEWGCVYFFGEATHRLYKIVDDELNVVQKDNFHGGQIAAVSDDLTHMMGNENAKDYTTLHIYGSNVINSIVSENTKVYLLEFQKVVRTMGSAYLNMDRSLVLSEKPLLKIHQDVFLDYYSLVKSFYERTKQFEIIRKMDKVLNNYSEFYQN</sequence>
<protein>
    <recommendedName>
        <fullName evidence="7">Cysteine dioxygenase</fullName>
    </recommendedName>
</protein>
<proteinExistence type="inferred from homology"/>
<comment type="similarity">
    <text evidence="1">Belongs to the cysteine dioxygenase family.</text>
</comment>
<dbReference type="GO" id="GO:0008198">
    <property type="term" value="F:ferrous iron binding"/>
    <property type="evidence" value="ECO:0007669"/>
    <property type="project" value="TreeGrafter"/>
</dbReference>
<dbReference type="PANTHER" id="PTHR12918:SF1">
    <property type="entry name" value="CYSTEINE DIOXYGENASE TYPE 1"/>
    <property type="match status" value="1"/>
</dbReference>
<dbReference type="EMBL" id="LAZR01012839">
    <property type="protein sequence ID" value="KKM24840.1"/>
    <property type="molecule type" value="Genomic_DNA"/>
</dbReference>